<gene>
    <name evidence="3" type="ORF">SAMN05443248_8134</name>
</gene>
<dbReference type="NCBIfam" id="TIGR01819">
    <property type="entry name" value="F420_cofD"/>
    <property type="match status" value="1"/>
</dbReference>
<dbReference type="SUPFAM" id="SSF142338">
    <property type="entry name" value="CofD-like"/>
    <property type="match status" value="1"/>
</dbReference>
<dbReference type="GO" id="GO:0043743">
    <property type="term" value="F:LPPG:FO 2-phospho-L-lactate transferase activity"/>
    <property type="evidence" value="ECO:0007669"/>
    <property type="project" value="InterPro"/>
</dbReference>
<dbReference type="OrthoDB" id="7466225at2"/>
<name>A0A1M5YD78_9BRAD</name>
<reference evidence="3 4" key="1">
    <citation type="submission" date="2016-11" db="EMBL/GenBank/DDBJ databases">
        <authorList>
            <person name="Jaros S."/>
            <person name="Januszkiewicz K."/>
            <person name="Wedrychowicz H."/>
        </authorList>
    </citation>
    <scope>NUCLEOTIDE SEQUENCE [LARGE SCALE GENOMIC DNA]</scope>
    <source>
        <strain evidence="3 4">GAS138</strain>
    </source>
</reference>
<keyword evidence="1 3" id="KW-0808">Transferase</keyword>
<sequence length="322" mass="33900">MPVPDAAFNPSKNVVAICGGVGGAKLALGLQQLLGDRLSVVINVADDFDHMGLRICPDLDTVIYTLGGLSDEVRGWGRADETWNFMAATKQLGGECWFALGDRDLALHVERTQRLAAGETLTEVIAGIASTLGIAPRLLPVTDDKLRTKVATDAGVLDFQRYFVERRCEPVVKGISFEGADTARLNPSVSAALSSPQLGAIIICPSNPYLSIDPILAVAGLRDAMTRSGAPVVAVSPIIGGRAVKGPTAKIMNELKIETTSASIAKHYAGLLDGLLIDSGDAADVEGIAARVHAAPTLMTDLPSRVALARESLAFAERLSRH</sequence>
<dbReference type="Pfam" id="PF01933">
    <property type="entry name" value="CofD"/>
    <property type="match status" value="1"/>
</dbReference>
<evidence type="ECO:0000256" key="1">
    <source>
        <dbReference type="ARBA" id="ARBA00022679"/>
    </source>
</evidence>
<evidence type="ECO:0000256" key="2">
    <source>
        <dbReference type="ARBA" id="ARBA00022842"/>
    </source>
</evidence>
<evidence type="ECO:0000313" key="4">
    <source>
        <dbReference type="Proteomes" id="UP000189796"/>
    </source>
</evidence>
<dbReference type="RefSeq" id="WP_079607834.1">
    <property type="nucleotide sequence ID" value="NZ_LT670817.1"/>
</dbReference>
<dbReference type="EMBL" id="LT670817">
    <property type="protein sequence ID" value="SHI09483.1"/>
    <property type="molecule type" value="Genomic_DNA"/>
</dbReference>
<dbReference type="Gene3D" id="1.10.8.240">
    <property type="entry name" value="CofD-like domain"/>
    <property type="match status" value="1"/>
</dbReference>
<dbReference type="Gene3D" id="3.40.50.10680">
    <property type="entry name" value="CofD-like domains"/>
    <property type="match status" value="1"/>
</dbReference>
<dbReference type="InterPro" id="IPR002882">
    <property type="entry name" value="CofD"/>
</dbReference>
<accession>A0A1M5YD78</accession>
<proteinExistence type="inferred from homology"/>
<evidence type="ECO:0000313" key="3">
    <source>
        <dbReference type="EMBL" id="SHI09483.1"/>
    </source>
</evidence>
<dbReference type="AlphaFoldDB" id="A0A1M5YD78"/>
<dbReference type="CDD" id="cd07186">
    <property type="entry name" value="CofD_like"/>
    <property type="match status" value="1"/>
</dbReference>
<dbReference type="GO" id="GO:0000287">
    <property type="term" value="F:magnesium ion binding"/>
    <property type="evidence" value="ECO:0007669"/>
    <property type="project" value="InterPro"/>
</dbReference>
<dbReference type="Proteomes" id="UP000189796">
    <property type="component" value="Chromosome I"/>
</dbReference>
<dbReference type="HAMAP" id="MF_01257">
    <property type="entry name" value="CofD"/>
    <property type="match status" value="1"/>
</dbReference>
<dbReference type="InterPro" id="IPR038136">
    <property type="entry name" value="CofD-like_dom_sf"/>
</dbReference>
<dbReference type="PANTHER" id="PTHR43007">
    <property type="entry name" value="2-PHOSPHO-L-LACTATE TRANSFERASE"/>
    <property type="match status" value="1"/>
</dbReference>
<keyword evidence="2" id="KW-0460">Magnesium</keyword>
<dbReference type="InterPro" id="IPR010115">
    <property type="entry name" value="FbiA/CofD"/>
</dbReference>
<dbReference type="PANTHER" id="PTHR43007:SF1">
    <property type="entry name" value="2-PHOSPHO-L-LACTATE TRANSFERASE"/>
    <property type="match status" value="1"/>
</dbReference>
<protein>
    <submittedName>
        <fullName evidence="3">LPPG:FO 2-phospho-L-lactate transferase</fullName>
    </submittedName>
</protein>
<organism evidence="3 4">
    <name type="scientific">Bradyrhizobium erythrophlei</name>
    <dbReference type="NCBI Taxonomy" id="1437360"/>
    <lineage>
        <taxon>Bacteria</taxon>
        <taxon>Pseudomonadati</taxon>
        <taxon>Pseudomonadota</taxon>
        <taxon>Alphaproteobacteria</taxon>
        <taxon>Hyphomicrobiales</taxon>
        <taxon>Nitrobacteraceae</taxon>
        <taxon>Bradyrhizobium</taxon>
    </lineage>
</organism>